<dbReference type="Gene3D" id="3.40.190.100">
    <property type="entry name" value="Glycine betaine-binding periplasmic protein, domain 2"/>
    <property type="match status" value="1"/>
</dbReference>
<dbReference type="EMBL" id="BAUJ01000004">
    <property type="protein sequence ID" value="GAD88240.1"/>
    <property type="molecule type" value="Genomic_DNA"/>
</dbReference>
<gene>
    <name evidence="2" type="ORF">VHA01S_004_00150</name>
</gene>
<evidence type="ECO:0000259" key="1">
    <source>
        <dbReference type="Pfam" id="PF04069"/>
    </source>
</evidence>
<sequence length="259" mass="29430">MSKQIKMGVTDLSFHRITASIVSHVLSDMGFQVQRIYSPHQQNFAKLKSAEVGMIASAWLPSSHGIYKADVEQVEPLVELGLHYEPYAHWGVPDYVPEQSVKEVADLLKPEVLARMNKDIQGINAGAGITRFSIQMMEEYGLSAAGYRFHTGTEQDCFSAFEQAVAEKQWLIVPLWKPQFLHHKYAIREVIEPKGLLGIVDRAVLLLREDQAKVFSQDQLDILDSLRFSNEIIAELDYKVSREGREIDQVTREWLDAQS</sequence>
<name>V5HFE2_9VIBR</name>
<feature type="domain" description="ABC-type glycine betaine transport system substrate-binding" evidence="1">
    <location>
        <begin position="3"/>
        <end position="256"/>
    </location>
</feature>
<dbReference type="GO" id="GO:0022857">
    <property type="term" value="F:transmembrane transporter activity"/>
    <property type="evidence" value="ECO:0007669"/>
    <property type="project" value="InterPro"/>
</dbReference>
<comment type="caution">
    <text evidence="2">The sequence shown here is derived from an EMBL/GenBank/DDBJ whole genome shotgun (WGS) entry which is preliminary data.</text>
</comment>
<dbReference type="SUPFAM" id="SSF53850">
    <property type="entry name" value="Periplasmic binding protein-like II"/>
    <property type="match status" value="1"/>
</dbReference>
<dbReference type="Gene3D" id="3.10.105.10">
    <property type="entry name" value="Dipeptide-binding Protein, Domain 3"/>
    <property type="match status" value="1"/>
</dbReference>
<protein>
    <recommendedName>
        <fullName evidence="1">ABC-type glycine betaine transport system substrate-binding domain-containing protein</fullName>
    </recommendedName>
</protein>
<dbReference type="eggNOG" id="COG2113">
    <property type="taxonomic scope" value="Bacteria"/>
</dbReference>
<proteinExistence type="predicted"/>
<evidence type="ECO:0000313" key="2">
    <source>
        <dbReference type="EMBL" id="GAD88240.1"/>
    </source>
</evidence>
<dbReference type="Pfam" id="PF04069">
    <property type="entry name" value="OpuAC"/>
    <property type="match status" value="1"/>
</dbReference>
<organism evidence="2 3">
    <name type="scientific">Vibrio halioticoli NBRC 102217</name>
    <dbReference type="NCBI Taxonomy" id="1219072"/>
    <lineage>
        <taxon>Bacteria</taxon>
        <taxon>Pseudomonadati</taxon>
        <taxon>Pseudomonadota</taxon>
        <taxon>Gammaproteobacteria</taxon>
        <taxon>Vibrionales</taxon>
        <taxon>Vibrionaceae</taxon>
        <taxon>Vibrio</taxon>
    </lineage>
</organism>
<accession>V5HFE2</accession>
<keyword evidence="3" id="KW-1185">Reference proteome</keyword>
<dbReference type="RefSeq" id="WP_023402632.1">
    <property type="nucleotide sequence ID" value="NZ_BAUJ01000004.1"/>
</dbReference>
<dbReference type="InterPro" id="IPR007210">
    <property type="entry name" value="ABC_Gly_betaine_transp_sub-bd"/>
</dbReference>
<dbReference type="OrthoDB" id="9787902at2"/>
<reference evidence="2 3" key="1">
    <citation type="submission" date="2013-11" db="EMBL/GenBank/DDBJ databases">
        <title>Whole genome shotgun sequence of Vibrio halioticoli NBRC 102217.</title>
        <authorList>
            <person name="Isaki S."/>
            <person name="Kimura A."/>
            <person name="Ohji S."/>
            <person name="Hosoyama A."/>
            <person name="Fujita N."/>
            <person name="Hashimoto M."/>
            <person name="Hosoyama Y."/>
            <person name="Yamazoe A."/>
        </authorList>
    </citation>
    <scope>NUCLEOTIDE SEQUENCE [LARGE SCALE GENOMIC DNA]</scope>
    <source>
        <strain evidence="2 3">NBRC 102217</strain>
    </source>
</reference>
<dbReference type="GO" id="GO:0043190">
    <property type="term" value="C:ATP-binding cassette (ABC) transporter complex"/>
    <property type="evidence" value="ECO:0007669"/>
    <property type="project" value="InterPro"/>
</dbReference>
<dbReference type="AlphaFoldDB" id="V5HFE2"/>
<dbReference type="Proteomes" id="UP000017800">
    <property type="component" value="Unassembled WGS sequence"/>
</dbReference>
<evidence type="ECO:0000313" key="3">
    <source>
        <dbReference type="Proteomes" id="UP000017800"/>
    </source>
</evidence>